<evidence type="ECO:0000259" key="1">
    <source>
        <dbReference type="Pfam" id="PF10108"/>
    </source>
</evidence>
<name>A0A5B9R987_9BACT</name>
<keyword evidence="2" id="KW-0540">Nuclease</keyword>
<proteinExistence type="predicted"/>
<keyword evidence="3" id="KW-1185">Reference proteome</keyword>
<evidence type="ECO:0000313" key="2">
    <source>
        <dbReference type="EMBL" id="QEG43511.1"/>
    </source>
</evidence>
<dbReference type="CDD" id="cd05782">
    <property type="entry name" value="DNA_polB_like1_exo"/>
    <property type="match status" value="1"/>
</dbReference>
<dbReference type="EMBL" id="CP042914">
    <property type="protein sequence ID" value="QEG43511.1"/>
    <property type="molecule type" value="Genomic_DNA"/>
</dbReference>
<protein>
    <submittedName>
        <fullName evidence="2">Putative 3'-5' exonuclease related to the exonuclease domain of PolB</fullName>
    </submittedName>
</protein>
<dbReference type="GO" id="GO:0003676">
    <property type="term" value="F:nucleic acid binding"/>
    <property type="evidence" value="ECO:0007669"/>
    <property type="project" value="InterPro"/>
</dbReference>
<dbReference type="KEGG" id="rul:UC8_55620"/>
<dbReference type="SUPFAM" id="SSF53098">
    <property type="entry name" value="Ribonuclease H-like"/>
    <property type="match status" value="1"/>
</dbReference>
<dbReference type="InterPro" id="IPR036397">
    <property type="entry name" value="RNaseH_sf"/>
</dbReference>
<dbReference type="InterPro" id="IPR012337">
    <property type="entry name" value="RNaseH-like_sf"/>
</dbReference>
<dbReference type="Pfam" id="PF10108">
    <property type="entry name" value="DNA_pol_B_exo2"/>
    <property type="match status" value="1"/>
</dbReference>
<reference evidence="2 3" key="1">
    <citation type="submission" date="2019-08" db="EMBL/GenBank/DDBJ databases">
        <title>Deep-cultivation of Planctomycetes and their phenomic and genomic characterization uncovers novel biology.</title>
        <authorList>
            <person name="Wiegand S."/>
            <person name="Jogler M."/>
            <person name="Boedeker C."/>
            <person name="Pinto D."/>
            <person name="Vollmers J."/>
            <person name="Rivas-Marin E."/>
            <person name="Kohn T."/>
            <person name="Peeters S.H."/>
            <person name="Heuer A."/>
            <person name="Rast P."/>
            <person name="Oberbeckmann S."/>
            <person name="Bunk B."/>
            <person name="Jeske O."/>
            <person name="Meyerdierks A."/>
            <person name="Storesund J.E."/>
            <person name="Kallscheuer N."/>
            <person name="Luecker S."/>
            <person name="Lage O.M."/>
            <person name="Pohl T."/>
            <person name="Merkel B.J."/>
            <person name="Hornburger P."/>
            <person name="Mueller R.-W."/>
            <person name="Bruemmer F."/>
            <person name="Labrenz M."/>
            <person name="Spormann A.M."/>
            <person name="Op den Camp H."/>
            <person name="Overmann J."/>
            <person name="Amann R."/>
            <person name="Jetten M.S.M."/>
            <person name="Mascher T."/>
            <person name="Medema M.H."/>
            <person name="Devos D.P."/>
            <person name="Kaster A.-K."/>
            <person name="Ovreas L."/>
            <person name="Rohde M."/>
            <person name="Galperin M.Y."/>
            <person name="Jogler C."/>
        </authorList>
    </citation>
    <scope>NUCLEOTIDE SEQUENCE [LARGE SCALE GENOMIC DNA]</scope>
    <source>
        <strain evidence="2 3">UC8</strain>
    </source>
</reference>
<sequence length="280" mass="32215">MSKAPNIEFLLFDVETVADGKLVGAVKYPGEDLPPAEAITRFQEELRETQNGRDFIPHTFQIPVAVVVAKVDSQLNLVDLVSLDEPQFRSHVMTEQFWRGWDHYKRPTWVTFNGRSFDLPVMELAAFRYGLTLKDWFYSNGASYTHPRNRYNSSTHLDLHEWLTNYGACWFRGGLDLAATLLGKPGKMDTKGHQVQEMWDAGELQEISDYCRCDVLDTYFVFLRSCVVSGRIDLAREAELVEAAHQWLIERADGCKAYVDYLSCWGDWDNPWVEETEKAV</sequence>
<accession>A0A5B9R987</accession>
<gene>
    <name evidence="2" type="ORF">UC8_55620</name>
</gene>
<dbReference type="InterPro" id="IPR019288">
    <property type="entry name" value="3'-5'_exonuclease_PolB-like"/>
</dbReference>
<keyword evidence="2" id="KW-0378">Hydrolase</keyword>
<dbReference type="GO" id="GO:0004527">
    <property type="term" value="F:exonuclease activity"/>
    <property type="evidence" value="ECO:0007669"/>
    <property type="project" value="UniProtKB-KW"/>
</dbReference>
<feature type="domain" description="Predicted 3'-5' exonuclease PolB-like" evidence="1">
    <location>
        <begin position="54"/>
        <end position="263"/>
    </location>
</feature>
<dbReference type="AlphaFoldDB" id="A0A5B9R987"/>
<dbReference type="RefSeq" id="WP_068129627.1">
    <property type="nucleotide sequence ID" value="NZ_CP042914.1"/>
</dbReference>
<dbReference type="Gene3D" id="3.30.420.10">
    <property type="entry name" value="Ribonuclease H-like superfamily/Ribonuclease H"/>
    <property type="match status" value="1"/>
</dbReference>
<dbReference type="Proteomes" id="UP000325286">
    <property type="component" value="Chromosome"/>
</dbReference>
<evidence type="ECO:0000313" key="3">
    <source>
        <dbReference type="Proteomes" id="UP000325286"/>
    </source>
</evidence>
<keyword evidence="2" id="KW-0269">Exonuclease</keyword>
<organism evidence="2 3">
    <name type="scientific">Roseimaritima ulvae</name>
    <dbReference type="NCBI Taxonomy" id="980254"/>
    <lineage>
        <taxon>Bacteria</taxon>
        <taxon>Pseudomonadati</taxon>
        <taxon>Planctomycetota</taxon>
        <taxon>Planctomycetia</taxon>
        <taxon>Pirellulales</taxon>
        <taxon>Pirellulaceae</taxon>
        <taxon>Roseimaritima</taxon>
    </lineage>
</organism>